<dbReference type="EMBL" id="OL539467">
    <property type="protein sequence ID" value="UGV22760.1"/>
    <property type="molecule type" value="Genomic_DNA"/>
</dbReference>
<sequence>MITINLSYEQAAELKDIMQHSLINKNYSCTEVLSEAITQIQNQQIADDDELPWDTDTAWSRYEQICTALSGCQLASQYK</sequence>
<keyword evidence="2" id="KW-1185">Reference proteome</keyword>
<evidence type="ECO:0000313" key="2">
    <source>
        <dbReference type="Proteomes" id="UP000828105"/>
    </source>
</evidence>
<evidence type="ECO:0000313" key="1">
    <source>
        <dbReference type="EMBL" id="UGV22760.1"/>
    </source>
</evidence>
<proteinExistence type="predicted"/>
<name>A0AC61TRL0_9CAUD</name>
<dbReference type="Proteomes" id="UP000828105">
    <property type="component" value="Segment"/>
</dbReference>
<accession>A0AC61TRL0</accession>
<organism evidence="1 2">
    <name type="scientific">Escherichia phage vB_EcoD_Sadiya</name>
    <dbReference type="NCBI Taxonomy" id="2902684"/>
    <lineage>
        <taxon>Viruses</taxon>
        <taxon>Duplodnaviria</taxon>
        <taxon>Heunggongvirae</taxon>
        <taxon>Uroviricota</taxon>
        <taxon>Caudoviricetes</taxon>
        <taxon>Drexlerviridae</taxon>
        <taxon>Rogunavirinae</taxon>
        <taxon>Sadiyavirus</taxon>
        <taxon>Sadiyavirus sadiya</taxon>
    </lineage>
</organism>
<protein>
    <submittedName>
        <fullName evidence="1">Uncharacterized protein</fullName>
    </submittedName>
</protein>
<reference evidence="1" key="1">
    <citation type="submission" date="2021-11" db="EMBL/GenBank/DDBJ databases">
        <authorList>
            <person name="Marshall N."/>
            <person name="Jared K."/>
            <person name="Sharma R."/>
            <person name="Grose J.H."/>
        </authorList>
    </citation>
    <scope>NUCLEOTIDE SEQUENCE</scope>
</reference>
<gene>
    <name evidence="1" type="ORF">SADIYA_71</name>
</gene>